<dbReference type="InterPro" id="IPR050951">
    <property type="entry name" value="Retrovirus_Pol_polyprotein"/>
</dbReference>
<reference evidence="3" key="1">
    <citation type="submission" date="2023-04" db="EMBL/GenBank/DDBJ databases">
        <title>Phytophthora fragariaefolia NBRC 109709.</title>
        <authorList>
            <person name="Ichikawa N."/>
            <person name="Sato H."/>
            <person name="Tonouchi N."/>
        </authorList>
    </citation>
    <scope>NUCLEOTIDE SEQUENCE</scope>
    <source>
        <strain evidence="3">NBRC 109709</strain>
    </source>
</reference>
<name>A0A9W6U3X3_9STRA</name>
<dbReference type="SUPFAM" id="SSF53098">
    <property type="entry name" value="Ribonuclease H-like"/>
    <property type="match status" value="1"/>
</dbReference>
<dbReference type="GO" id="GO:0003676">
    <property type="term" value="F:nucleic acid binding"/>
    <property type="evidence" value="ECO:0007669"/>
    <property type="project" value="InterPro"/>
</dbReference>
<dbReference type="Proteomes" id="UP001165121">
    <property type="component" value="Unassembled WGS sequence"/>
</dbReference>
<feature type="region of interest" description="Disordered" evidence="1">
    <location>
        <begin position="332"/>
        <end position="352"/>
    </location>
</feature>
<dbReference type="InterPro" id="IPR001584">
    <property type="entry name" value="Integrase_cat-core"/>
</dbReference>
<comment type="caution">
    <text evidence="3">The sequence shown here is derived from an EMBL/GenBank/DDBJ whole genome shotgun (WGS) entry which is preliminary data.</text>
</comment>
<feature type="domain" description="Integrase catalytic" evidence="2">
    <location>
        <begin position="1"/>
        <end position="138"/>
    </location>
</feature>
<dbReference type="InterPro" id="IPR056924">
    <property type="entry name" value="SH3_Tf2-1"/>
</dbReference>
<feature type="compositionally biased region" description="Basic and acidic residues" evidence="1">
    <location>
        <begin position="414"/>
        <end position="425"/>
    </location>
</feature>
<dbReference type="GO" id="GO:0015074">
    <property type="term" value="P:DNA integration"/>
    <property type="evidence" value="ECO:0007669"/>
    <property type="project" value="InterPro"/>
</dbReference>
<dbReference type="Gene3D" id="3.30.420.10">
    <property type="entry name" value="Ribonuclease H-like superfamily/Ribonuclease H"/>
    <property type="match status" value="1"/>
</dbReference>
<dbReference type="PANTHER" id="PTHR37984">
    <property type="entry name" value="PROTEIN CBG26694"/>
    <property type="match status" value="1"/>
</dbReference>
<evidence type="ECO:0000259" key="2">
    <source>
        <dbReference type="PROSITE" id="PS50994"/>
    </source>
</evidence>
<dbReference type="AlphaFoldDB" id="A0A9W6U3X3"/>
<dbReference type="Pfam" id="PF24626">
    <property type="entry name" value="SH3_Tf2-1"/>
    <property type="match status" value="1"/>
</dbReference>
<gene>
    <name evidence="3" type="ORF">Pfra01_000453100</name>
</gene>
<dbReference type="EMBL" id="BSXT01000356">
    <property type="protein sequence ID" value="GMF25383.1"/>
    <property type="molecule type" value="Genomic_DNA"/>
</dbReference>
<accession>A0A9W6U3X3</accession>
<protein>
    <submittedName>
        <fullName evidence="3">Unnamed protein product</fullName>
    </submittedName>
</protein>
<organism evidence="3 4">
    <name type="scientific">Phytophthora fragariaefolia</name>
    <dbReference type="NCBI Taxonomy" id="1490495"/>
    <lineage>
        <taxon>Eukaryota</taxon>
        <taxon>Sar</taxon>
        <taxon>Stramenopiles</taxon>
        <taxon>Oomycota</taxon>
        <taxon>Peronosporomycetes</taxon>
        <taxon>Peronosporales</taxon>
        <taxon>Peronosporaceae</taxon>
        <taxon>Phytophthora</taxon>
    </lineage>
</organism>
<dbReference type="InterPro" id="IPR012337">
    <property type="entry name" value="RNaseH-like_sf"/>
</dbReference>
<evidence type="ECO:0000313" key="3">
    <source>
        <dbReference type="EMBL" id="GMF25383.1"/>
    </source>
</evidence>
<sequence length="425" mass="46901">MDADSLILRALPRTKYSRRSSDKRLSPQQTARLFVDIAFRHHDMPIDIVSDRDSRFTARFWQKVFTFFGTQLSMSTADHPLTDGQTERVNRGLVDALKNYAHSFHHWSDCLPMAEFAINNSVYTSTGHAPFYVNAMRHPRVPSVLGPVAPSISGGGNPVLPKQNKHADMSNISVVSTSARTARSPVNESTVSTPGVDTQTINEQHTQVGHVVNKDAELNTESSSTAMDFVQHRQAVIRFVQDAIAASYDRQKMIADSNGRGNSNGFKVGSLVLLATQNLAKHTDFGASKLAPRFTGPFTVLMKHGNAYTLDIPSSMRLHPTVYVGQLKPYTQHESPSLGDSAPTRVRKNPNLDPRSTCTFDAVWETWASWVFNKASSGKLGRLEVFNSLQQSMESGRPDQRRLPAASTPTARRTGGDVLDHPANC</sequence>
<dbReference type="OrthoDB" id="121099at2759"/>
<proteinExistence type="predicted"/>
<evidence type="ECO:0000256" key="1">
    <source>
        <dbReference type="SAM" id="MobiDB-lite"/>
    </source>
</evidence>
<dbReference type="PROSITE" id="PS50994">
    <property type="entry name" value="INTEGRASE"/>
    <property type="match status" value="1"/>
</dbReference>
<keyword evidence="4" id="KW-1185">Reference proteome</keyword>
<feature type="region of interest" description="Disordered" evidence="1">
    <location>
        <begin position="392"/>
        <end position="425"/>
    </location>
</feature>
<evidence type="ECO:0000313" key="4">
    <source>
        <dbReference type="Proteomes" id="UP001165121"/>
    </source>
</evidence>
<dbReference type="InterPro" id="IPR036397">
    <property type="entry name" value="RNaseH_sf"/>
</dbReference>
<dbReference type="PANTHER" id="PTHR37984:SF5">
    <property type="entry name" value="PROTEIN NYNRIN-LIKE"/>
    <property type="match status" value="1"/>
</dbReference>
<feature type="region of interest" description="Disordered" evidence="1">
    <location>
        <begin position="176"/>
        <end position="196"/>
    </location>
</feature>